<keyword evidence="4 10" id="KW-0808">Transferase</keyword>
<comment type="catalytic activity">
    <reaction evidence="1">
        <text>ATP + protein L-histidine = ADP + protein N-phospho-L-histidine.</text>
        <dbReference type="EC" id="2.7.13.3"/>
    </reaction>
</comment>
<evidence type="ECO:0000256" key="8">
    <source>
        <dbReference type="ARBA" id="ARBA00023012"/>
    </source>
</evidence>
<dbReference type="InterPro" id="IPR036097">
    <property type="entry name" value="HisK_dim/P_sf"/>
</dbReference>
<evidence type="ECO:0000256" key="1">
    <source>
        <dbReference type="ARBA" id="ARBA00000085"/>
    </source>
</evidence>
<dbReference type="Proteomes" id="UP000322214">
    <property type="component" value="Chromosome"/>
</dbReference>
<proteinExistence type="predicted"/>
<dbReference type="CDD" id="cd00082">
    <property type="entry name" value="HisKA"/>
    <property type="match status" value="1"/>
</dbReference>
<dbReference type="Pfam" id="PF02518">
    <property type="entry name" value="HATPase_c"/>
    <property type="match status" value="1"/>
</dbReference>
<dbReference type="SMART" id="SM00387">
    <property type="entry name" value="HATPase_c"/>
    <property type="match status" value="1"/>
</dbReference>
<keyword evidence="3" id="KW-0597">Phosphoprotein</keyword>
<dbReference type="InterPro" id="IPR003661">
    <property type="entry name" value="HisK_dim/P_dom"/>
</dbReference>
<dbReference type="Gene3D" id="1.10.287.130">
    <property type="match status" value="1"/>
</dbReference>
<keyword evidence="8" id="KW-0902">Two-component regulatory system</keyword>
<evidence type="ECO:0000256" key="4">
    <source>
        <dbReference type="ARBA" id="ARBA00022679"/>
    </source>
</evidence>
<keyword evidence="6" id="KW-0418">Kinase</keyword>
<name>A0A5B9PK38_9BACT</name>
<dbReference type="PANTHER" id="PTHR43065">
    <property type="entry name" value="SENSOR HISTIDINE KINASE"/>
    <property type="match status" value="1"/>
</dbReference>
<dbReference type="PROSITE" id="PS50109">
    <property type="entry name" value="HIS_KIN"/>
    <property type="match status" value="1"/>
</dbReference>
<dbReference type="InterPro" id="IPR003594">
    <property type="entry name" value="HATPase_dom"/>
</dbReference>
<sequence length="337" mass="37403">MYRRFFERERIGRKQAEDLLEERSRELYLSNQKLAALAIKLEKEVVRARADLERRKALENQLALGQKMESVGQLAAGVAHELNTPIQFVGDNINFLKSGFDDVESLLAAVDTLLEKCQSADILEDDVQAIDKLCDQIDLDFLREEIPLAATQALDGTKTLTRIVRAMKVFSHPGSRSFEKVDLNQLIEATLSVSRSEWKYHVQLVRELSDDLPLISCLPGELSQALLNLIVNAANAMSGDTAGLKSVLTVRTHRDGNYAVVEISDTGCGIPEEIQHRVFDPFFTTKGVGEGTGQGLSISYRIVVKLHRGTMSFDSVVGEGTTFQIRIPINGAPEVYV</sequence>
<dbReference type="EMBL" id="CP042912">
    <property type="protein sequence ID" value="QEG23021.1"/>
    <property type="molecule type" value="Genomic_DNA"/>
</dbReference>
<organism evidence="10 11">
    <name type="scientific">Mariniblastus fucicola</name>
    <dbReference type="NCBI Taxonomy" id="980251"/>
    <lineage>
        <taxon>Bacteria</taxon>
        <taxon>Pseudomonadati</taxon>
        <taxon>Planctomycetota</taxon>
        <taxon>Planctomycetia</taxon>
        <taxon>Pirellulales</taxon>
        <taxon>Pirellulaceae</taxon>
        <taxon>Mariniblastus</taxon>
    </lineage>
</organism>
<evidence type="ECO:0000256" key="2">
    <source>
        <dbReference type="ARBA" id="ARBA00012438"/>
    </source>
</evidence>
<accession>A0A5B9PK38</accession>
<evidence type="ECO:0000256" key="7">
    <source>
        <dbReference type="ARBA" id="ARBA00022840"/>
    </source>
</evidence>
<dbReference type="InterPro" id="IPR036890">
    <property type="entry name" value="HATPase_C_sf"/>
</dbReference>
<keyword evidence="5" id="KW-0547">Nucleotide-binding</keyword>
<evidence type="ECO:0000256" key="6">
    <source>
        <dbReference type="ARBA" id="ARBA00022777"/>
    </source>
</evidence>
<dbReference type="GO" id="GO:0000155">
    <property type="term" value="F:phosphorelay sensor kinase activity"/>
    <property type="evidence" value="ECO:0007669"/>
    <property type="project" value="InterPro"/>
</dbReference>
<evidence type="ECO:0000256" key="5">
    <source>
        <dbReference type="ARBA" id="ARBA00022741"/>
    </source>
</evidence>
<dbReference type="AlphaFoldDB" id="A0A5B9PK38"/>
<dbReference type="RefSeq" id="WP_148618868.1">
    <property type="nucleotide sequence ID" value="NZ_CP042912.1"/>
</dbReference>
<evidence type="ECO:0000313" key="10">
    <source>
        <dbReference type="EMBL" id="QEG23021.1"/>
    </source>
</evidence>
<keyword evidence="7" id="KW-0067">ATP-binding</keyword>
<protein>
    <recommendedName>
        <fullName evidence="2">histidine kinase</fullName>
        <ecNumber evidence="2">2.7.13.3</ecNumber>
    </recommendedName>
</protein>
<evidence type="ECO:0000313" key="11">
    <source>
        <dbReference type="Proteomes" id="UP000322214"/>
    </source>
</evidence>
<dbReference type="OrthoDB" id="260274at2"/>
<dbReference type="GO" id="GO:0005524">
    <property type="term" value="F:ATP binding"/>
    <property type="evidence" value="ECO:0007669"/>
    <property type="project" value="UniProtKB-KW"/>
</dbReference>
<dbReference type="InterPro" id="IPR005467">
    <property type="entry name" value="His_kinase_dom"/>
</dbReference>
<dbReference type="Gene3D" id="3.30.565.10">
    <property type="entry name" value="Histidine kinase-like ATPase, C-terminal domain"/>
    <property type="match status" value="1"/>
</dbReference>
<evidence type="ECO:0000256" key="3">
    <source>
        <dbReference type="ARBA" id="ARBA00022553"/>
    </source>
</evidence>
<dbReference type="KEGG" id="mff:MFFC18_29130"/>
<dbReference type="SUPFAM" id="SSF47384">
    <property type="entry name" value="Homodimeric domain of signal transducing histidine kinase"/>
    <property type="match status" value="1"/>
</dbReference>
<dbReference type="EC" id="2.7.13.3" evidence="2"/>
<dbReference type="PANTHER" id="PTHR43065:SF46">
    <property type="entry name" value="C4-DICARBOXYLATE TRANSPORT SENSOR PROTEIN DCTB"/>
    <property type="match status" value="1"/>
</dbReference>
<reference evidence="10 11" key="1">
    <citation type="submission" date="2019-08" db="EMBL/GenBank/DDBJ databases">
        <title>Deep-cultivation of Planctomycetes and their phenomic and genomic characterization uncovers novel biology.</title>
        <authorList>
            <person name="Wiegand S."/>
            <person name="Jogler M."/>
            <person name="Boedeker C."/>
            <person name="Pinto D."/>
            <person name="Vollmers J."/>
            <person name="Rivas-Marin E."/>
            <person name="Kohn T."/>
            <person name="Peeters S.H."/>
            <person name="Heuer A."/>
            <person name="Rast P."/>
            <person name="Oberbeckmann S."/>
            <person name="Bunk B."/>
            <person name="Jeske O."/>
            <person name="Meyerdierks A."/>
            <person name="Storesund J.E."/>
            <person name="Kallscheuer N."/>
            <person name="Luecker S."/>
            <person name="Lage O.M."/>
            <person name="Pohl T."/>
            <person name="Merkel B.J."/>
            <person name="Hornburger P."/>
            <person name="Mueller R.-W."/>
            <person name="Bruemmer F."/>
            <person name="Labrenz M."/>
            <person name="Spormann A.M."/>
            <person name="Op den Camp H."/>
            <person name="Overmann J."/>
            <person name="Amann R."/>
            <person name="Jetten M.S.M."/>
            <person name="Mascher T."/>
            <person name="Medema M.H."/>
            <person name="Devos D.P."/>
            <person name="Kaster A.-K."/>
            <person name="Ovreas L."/>
            <person name="Rohde M."/>
            <person name="Galperin M.Y."/>
            <person name="Jogler C."/>
        </authorList>
    </citation>
    <scope>NUCLEOTIDE SEQUENCE [LARGE SCALE GENOMIC DNA]</scope>
    <source>
        <strain evidence="10 11">FC18</strain>
    </source>
</reference>
<evidence type="ECO:0000259" key="9">
    <source>
        <dbReference type="PROSITE" id="PS50109"/>
    </source>
</evidence>
<keyword evidence="11" id="KW-1185">Reference proteome</keyword>
<dbReference type="SUPFAM" id="SSF55874">
    <property type="entry name" value="ATPase domain of HSP90 chaperone/DNA topoisomerase II/histidine kinase"/>
    <property type="match status" value="1"/>
</dbReference>
<dbReference type="PRINTS" id="PR00344">
    <property type="entry name" value="BCTRLSENSOR"/>
</dbReference>
<gene>
    <name evidence="10" type="primary">zraS_3</name>
    <name evidence="10" type="ORF">MFFC18_29130</name>
</gene>
<dbReference type="InterPro" id="IPR004358">
    <property type="entry name" value="Sig_transdc_His_kin-like_C"/>
</dbReference>
<dbReference type="STRING" id="980251.GCA_001642875_04046"/>
<feature type="domain" description="Histidine kinase" evidence="9">
    <location>
        <begin position="77"/>
        <end position="331"/>
    </location>
</feature>